<dbReference type="Pfam" id="PF00535">
    <property type="entry name" value="Glycos_transf_2"/>
    <property type="match status" value="1"/>
</dbReference>
<feature type="domain" description="Glycosyltransferase 2-like" evidence="1">
    <location>
        <begin position="298"/>
        <end position="423"/>
    </location>
</feature>
<reference evidence="2 3" key="2">
    <citation type="journal article" date="2021" name="AMB Express">
        <title>Isolation and characterisation of Methylocystis spp. for poly-3-hydroxybutyrate production using waste methane feedstocks.</title>
        <authorList>
            <person name="Rumah B.L."/>
            <person name="Stead C.E."/>
            <person name="Claxton Stevens B.H."/>
            <person name="Minton N.P."/>
            <person name="Grosse-Honebrink A."/>
            <person name="Zhang Y."/>
        </authorList>
    </citation>
    <scope>NUCLEOTIDE SEQUENCE [LARGE SCALE GENOMIC DNA]</scope>
    <source>
        <strain evidence="2 3">BRCS1</strain>
    </source>
</reference>
<dbReference type="PANTHER" id="PTHR43179">
    <property type="entry name" value="RHAMNOSYLTRANSFERASE WBBL"/>
    <property type="match status" value="1"/>
</dbReference>
<protein>
    <submittedName>
        <fullName evidence="2">Glycosyltransferase</fullName>
    </submittedName>
</protein>
<dbReference type="SUPFAM" id="SSF53756">
    <property type="entry name" value="UDP-Glycosyltransferase/glycogen phosphorylase"/>
    <property type="match status" value="1"/>
</dbReference>
<dbReference type="Proteomes" id="UP000424673">
    <property type="component" value="Chromosome"/>
</dbReference>
<gene>
    <name evidence="2" type="ORF">F7D13_01135</name>
</gene>
<organism evidence="2 3">
    <name type="scientific">Methylocystis rosea</name>
    <dbReference type="NCBI Taxonomy" id="173366"/>
    <lineage>
        <taxon>Bacteria</taxon>
        <taxon>Pseudomonadati</taxon>
        <taxon>Pseudomonadota</taxon>
        <taxon>Alphaproteobacteria</taxon>
        <taxon>Hyphomicrobiales</taxon>
        <taxon>Methylocystaceae</taxon>
        <taxon>Methylocystis</taxon>
    </lineage>
</organism>
<proteinExistence type="predicted"/>
<dbReference type="SUPFAM" id="SSF53448">
    <property type="entry name" value="Nucleotide-diphospho-sugar transferases"/>
    <property type="match status" value="1"/>
</dbReference>
<dbReference type="PANTHER" id="PTHR43179:SF7">
    <property type="entry name" value="RHAMNOSYLTRANSFERASE WBBL"/>
    <property type="match status" value="1"/>
</dbReference>
<dbReference type="EMBL" id="CP044328">
    <property type="protein sequence ID" value="QGM92740.1"/>
    <property type="molecule type" value="Genomic_DNA"/>
</dbReference>
<evidence type="ECO:0000259" key="1">
    <source>
        <dbReference type="Pfam" id="PF00535"/>
    </source>
</evidence>
<keyword evidence="3" id="KW-1185">Reference proteome</keyword>
<dbReference type="InterPro" id="IPR001173">
    <property type="entry name" value="Glyco_trans_2-like"/>
</dbReference>
<name>A0ABX6EE17_9HYPH</name>
<dbReference type="Gene3D" id="3.90.550.10">
    <property type="entry name" value="Spore Coat Polysaccharide Biosynthesis Protein SpsA, Chain A"/>
    <property type="match status" value="1"/>
</dbReference>
<dbReference type="RefSeq" id="WP_154450698.1">
    <property type="nucleotide sequence ID" value="NZ_CP044328.1"/>
</dbReference>
<evidence type="ECO:0000313" key="2">
    <source>
        <dbReference type="EMBL" id="QGM92740.1"/>
    </source>
</evidence>
<dbReference type="InterPro" id="IPR029044">
    <property type="entry name" value="Nucleotide-diphossugar_trans"/>
</dbReference>
<evidence type="ECO:0000313" key="3">
    <source>
        <dbReference type="Proteomes" id="UP000424673"/>
    </source>
</evidence>
<dbReference type="Pfam" id="PF13692">
    <property type="entry name" value="Glyco_trans_1_4"/>
    <property type="match status" value="1"/>
</dbReference>
<dbReference type="Gene3D" id="3.40.50.2000">
    <property type="entry name" value="Glycogen Phosphorylase B"/>
    <property type="match status" value="1"/>
</dbReference>
<sequence>MKKIARLLASAGFFSRNNKTHSLDQDMYVKSGLFDANWYLSVNEDVRARGLDPLQHYQQFGWREMRDPSPHFSIWTYLTLYPRVRELGIDPLKHFILFGAREYRIPNPAFDPTWYAQEYMRTSVSSLTPLEHFLAVGGESGYWPHPLFDPKWYAASIGRPAITATEAYLHFLRRGCLANPNGFFDNNYYLGENADVTKSGLSPITHYYLFGGFEGRNPSESFQSQWYLKTNPDVASCGINPLRHYLHKGQQEGRLTRPPSTLSAKGLFSELASFRLASFMRSDAYIAFPTKDGMPDVTVVIVLYNRANLSFECVDSLCKVAHASPDLNIETILFDNGSSDETEQWLKRLRGVKIVRSPDNIGYLKAVNHCAAHARGKYLLLLNNDTQVMYGSIEAAHRVIDSDATIGAVGGLLVLPDGTVQEAGCTISKDGGCTGYGRGLALSDPEVMFRRKVDYCSGAFLMTRTDLFRSTGGFDEAYAPAYYEDADYCVNLWRRNYKVVYEPTAAVIHFEFGSASRKWAEEQQLKNRQLFVRKHGAYLETRCAPDQANSPAARFSVRPEHRILLIDDCVPFPWKGQGLPRSKALLDSVVAQFAETGQIFLCLTNKGDLDWTEIRKVVDPRVELRITDGCEKIALALAEFCPDVTFVSRPHNMRMFNAALDDHPEAAGSSKIIYDAEALFAVREARKQKLYGHPLSDSQVDSLLNEETAVAQRAEIILAASSIERAIFEQRSSKPTFVIGHAIDSHLTATSFDQRSGFLFVGAIHADDAPNADALLWFFENVWPIIVSRLGASARLKVAGRNFSEEVAVQCPSGVELLGPVPDLQPLYEEARVFIAPTRFSAGIPLKVLEASGAGLPCVITEQLREQLGWRNGHEALVGSDAEQFAEQCINLYQNRQLWASVREAAHQSVQSAYDVSAFRRTVELALAQVIEHADTGQVSRDAPQVL</sequence>
<accession>A0ABX6EE17</accession>
<dbReference type="CDD" id="cd04186">
    <property type="entry name" value="GT_2_like_c"/>
    <property type="match status" value="1"/>
</dbReference>
<reference evidence="3" key="1">
    <citation type="submission" date="2019-09" db="EMBL/GenBank/DDBJ databases">
        <title>Isolation and complete genome sequencing of Methylocystis species.</title>
        <authorList>
            <person name="Rumah B.L."/>
            <person name="Stead C.E."/>
            <person name="Stevens B.C."/>
            <person name="Minton N.P."/>
            <person name="Grosse-Honebrink A."/>
            <person name="Zhang Y."/>
        </authorList>
    </citation>
    <scope>NUCLEOTIDE SEQUENCE [LARGE SCALE GENOMIC DNA]</scope>
    <source>
        <strain evidence="3">BRCS1</strain>
    </source>
</reference>
<dbReference type="CDD" id="cd03801">
    <property type="entry name" value="GT4_PimA-like"/>
    <property type="match status" value="1"/>
</dbReference>